<dbReference type="AlphaFoldDB" id="A0A132BSX5"/>
<comment type="caution">
    <text evidence="1">The sequence shown here is derived from an EMBL/GenBank/DDBJ whole genome shotgun (WGS) entry which is preliminary data.</text>
</comment>
<evidence type="ECO:0000313" key="2">
    <source>
        <dbReference type="Proteomes" id="UP000068382"/>
    </source>
</evidence>
<accession>A0A132BSX5</accession>
<gene>
    <name evidence="1" type="ORF">TRIHO_37600</name>
</gene>
<sequence>MAGTKYPVILTSHMQEAIEGGAWIEVECVEAPEKGGNTHRGGWTVFVCSNDGQGGVHRSVYVTNRDLKPRVFKTAAGLMSFCLELDAKVFSCPLREGERGTWEFETTRYPTSG</sequence>
<protein>
    <submittedName>
        <fullName evidence="1">Uncharacterized protein</fullName>
    </submittedName>
</protein>
<dbReference type="PATRIC" id="fig|1768241.3.peg.3924"/>
<dbReference type="EMBL" id="LPUY01000096">
    <property type="protein sequence ID" value="KUP91424.1"/>
    <property type="molecule type" value="Genomic_DNA"/>
</dbReference>
<dbReference type="Proteomes" id="UP000068382">
    <property type="component" value="Unassembled WGS sequence"/>
</dbReference>
<proteinExistence type="predicted"/>
<reference evidence="1 2" key="1">
    <citation type="submission" date="2015-12" db="EMBL/GenBank/DDBJ databases">
        <title>Genome sequence of the marine Rhodobacteraceae strain O3.65, Candidatus Tritonibacter horizontis.</title>
        <authorList>
            <person name="Poehlein A."/>
            <person name="Giebel H.A."/>
            <person name="Voget S."/>
            <person name="Brinkhoff T."/>
        </authorList>
    </citation>
    <scope>NUCLEOTIDE SEQUENCE [LARGE SCALE GENOMIC DNA]</scope>
    <source>
        <strain evidence="1 2">O3.65</strain>
    </source>
</reference>
<organism evidence="1 2">
    <name type="scientific">Tritonibacter horizontis</name>
    <dbReference type="NCBI Taxonomy" id="1768241"/>
    <lineage>
        <taxon>Bacteria</taxon>
        <taxon>Pseudomonadati</taxon>
        <taxon>Pseudomonadota</taxon>
        <taxon>Alphaproteobacteria</taxon>
        <taxon>Rhodobacterales</taxon>
        <taxon>Paracoccaceae</taxon>
        <taxon>Tritonibacter</taxon>
    </lineage>
</organism>
<keyword evidence="2" id="KW-1185">Reference proteome</keyword>
<evidence type="ECO:0000313" key="1">
    <source>
        <dbReference type="EMBL" id="KUP91424.1"/>
    </source>
</evidence>
<name>A0A132BSX5_9RHOB</name>